<evidence type="ECO:0000313" key="3">
    <source>
        <dbReference type="EMBL" id="MFC4219337.1"/>
    </source>
</evidence>
<gene>
    <name evidence="3" type="ORF">ACFOWS_04295</name>
</gene>
<name>A0ABV8PH40_9FLAO</name>
<dbReference type="InterPro" id="IPR016187">
    <property type="entry name" value="CTDL_fold"/>
</dbReference>
<keyword evidence="4" id="KW-1185">Reference proteome</keyword>
<dbReference type="InterPro" id="IPR016186">
    <property type="entry name" value="C-type_lectin-like/link_sf"/>
</dbReference>
<dbReference type="Gene3D" id="3.10.100.10">
    <property type="entry name" value="Mannose-Binding Protein A, subunit A"/>
    <property type="match status" value="1"/>
</dbReference>
<dbReference type="Pfam" id="PF13585">
    <property type="entry name" value="CHU_C"/>
    <property type="match status" value="1"/>
</dbReference>
<protein>
    <submittedName>
        <fullName evidence="3">T9SS type B sorting domain-containing protein</fullName>
    </submittedName>
</protein>
<dbReference type="PROSITE" id="PS50041">
    <property type="entry name" value="C_TYPE_LECTIN_2"/>
    <property type="match status" value="1"/>
</dbReference>
<dbReference type="InterPro" id="IPR026341">
    <property type="entry name" value="T9SS_type_B"/>
</dbReference>
<dbReference type="InterPro" id="IPR001304">
    <property type="entry name" value="C-type_lectin-like"/>
</dbReference>
<dbReference type="Proteomes" id="UP001595841">
    <property type="component" value="Unassembled WGS sequence"/>
</dbReference>
<keyword evidence="1" id="KW-0732">Signal</keyword>
<dbReference type="RefSeq" id="WP_379762728.1">
    <property type="nucleotide sequence ID" value="NZ_JBHSCL010000004.1"/>
</dbReference>
<evidence type="ECO:0000259" key="2">
    <source>
        <dbReference type="PROSITE" id="PS50041"/>
    </source>
</evidence>
<comment type="caution">
    <text evidence="3">The sequence shown here is derived from an EMBL/GenBank/DDBJ whole genome shotgun (WGS) entry which is preliminary data.</text>
</comment>
<evidence type="ECO:0000256" key="1">
    <source>
        <dbReference type="SAM" id="SignalP"/>
    </source>
</evidence>
<feature type="domain" description="C-type lectin" evidence="2">
    <location>
        <begin position="163"/>
        <end position="286"/>
    </location>
</feature>
<organism evidence="3 4">
    <name type="scientific">Flagellimonas marina</name>
    <dbReference type="NCBI Taxonomy" id="1775168"/>
    <lineage>
        <taxon>Bacteria</taxon>
        <taxon>Pseudomonadati</taxon>
        <taxon>Bacteroidota</taxon>
        <taxon>Flavobacteriia</taxon>
        <taxon>Flavobacteriales</taxon>
        <taxon>Flavobacteriaceae</taxon>
        <taxon>Flagellimonas</taxon>
    </lineage>
</organism>
<feature type="signal peptide" evidence="1">
    <location>
        <begin position="1"/>
        <end position="33"/>
    </location>
</feature>
<dbReference type="InterPro" id="IPR034007">
    <property type="entry name" value="CTLD_bac"/>
</dbReference>
<feature type="chain" id="PRO_5045456145" evidence="1">
    <location>
        <begin position="34"/>
        <end position="850"/>
    </location>
</feature>
<dbReference type="Pfam" id="PF19081">
    <property type="entry name" value="Ig_7"/>
    <property type="match status" value="1"/>
</dbReference>
<sequence length="850" mass="93515">MGKTKQIHDLIHRAIRPKLCGFLFFLWLMGTSAQNNSAPEVMANGDQIYCPQTTVPVATSFNIIDVDDTEVESFHIQISTGYERGEDVLRLENNHPMVTTTWNSLEGKMTFKGPLGGPVAYTDLIVAVNDVVFESTSESPAEEKFFSFTIGSANYLPETQHYYEYVPNLGIRWDDARIAAENRTFFGLQGYLATITSEAEAQLTGEQAAGTGWIGGSDEQAEGTWKWVTGPEAGLIFWNGNVTGSSPNFAFWNNQEPNNLNGETGSGEDYAHITAPGVGIAGSWNDLPMEGNSTGDYQPKGYIVEYGGLPGDPILTLSASTKLTTPKISQVSSGSICGPGMVTLEAQSTLGDVVWFDVATGGTPLFTGSTFQTPSLTNTTTFYAMASYNGCLTGERIEVEAEVKLQPLINDGFTISNCDEDGVMDGFTDFDLTQYLYLINLDNADLDITFYLTESDAENQVNEQSATLFNNSVANELYFRAEGSGVYCHSIGRLFLNVTTTSFPQDYLYELSTCDQDTADGVSVFDLNEAETDLLAQFPSGQNLSVSFYQNEDDAFLKRNSIENATAYNNRQAYSELLYVRIEDEPSGTCYGVGPHLLLTVYPIPSFEVEEKYVFCSGDEVQVTPINTDGNYQYIWYNAQNEVIGNDMQINISEVGTFGVEAVSINGCRSEKIGFEVGESGPPMLSPEFVKVDNVGETGTITIMHANGELGLGDYEFSLDDPFGPKQDEGFFRDVEPGTHTLYARDKNGCGIDQMKVGVIGVSKFFTPNNDGINDEVKVLGITGEFYREGNFLVYDRYGKLLAQRNPMLAGWNGLYNGSPLPPSDYWYVLELVDFDGTFYYKKGHFTLKQ</sequence>
<dbReference type="InterPro" id="IPR044023">
    <property type="entry name" value="Ig_7"/>
</dbReference>
<dbReference type="SUPFAM" id="SSF56436">
    <property type="entry name" value="C-type lectin-like"/>
    <property type="match status" value="1"/>
</dbReference>
<reference evidence="4" key="1">
    <citation type="journal article" date="2019" name="Int. J. Syst. Evol. Microbiol.">
        <title>The Global Catalogue of Microorganisms (GCM) 10K type strain sequencing project: providing services to taxonomists for standard genome sequencing and annotation.</title>
        <authorList>
            <consortium name="The Broad Institute Genomics Platform"/>
            <consortium name="The Broad Institute Genome Sequencing Center for Infectious Disease"/>
            <person name="Wu L."/>
            <person name="Ma J."/>
        </authorList>
    </citation>
    <scope>NUCLEOTIDE SEQUENCE [LARGE SCALE GENOMIC DNA]</scope>
    <source>
        <strain evidence="4">CGMCC 1.15774</strain>
    </source>
</reference>
<dbReference type="NCBIfam" id="TIGR04131">
    <property type="entry name" value="Bac_Flav_CTERM"/>
    <property type="match status" value="1"/>
</dbReference>
<proteinExistence type="predicted"/>
<dbReference type="CDD" id="cd03603">
    <property type="entry name" value="CLECT_VCBS"/>
    <property type="match status" value="1"/>
</dbReference>
<dbReference type="EMBL" id="JBHSCL010000004">
    <property type="protein sequence ID" value="MFC4219337.1"/>
    <property type="molecule type" value="Genomic_DNA"/>
</dbReference>
<evidence type="ECO:0000313" key="4">
    <source>
        <dbReference type="Proteomes" id="UP001595841"/>
    </source>
</evidence>
<accession>A0ABV8PH40</accession>